<evidence type="ECO:0000259" key="4">
    <source>
        <dbReference type="Pfam" id="PF19037"/>
    </source>
</evidence>
<feature type="transmembrane region" description="Helical" evidence="3">
    <location>
        <begin position="40"/>
        <end position="62"/>
    </location>
</feature>
<dbReference type="InterPro" id="IPR004353">
    <property type="entry name" value="Mon1"/>
</dbReference>
<reference evidence="6" key="1">
    <citation type="submission" date="2018-02" db="EMBL/GenBank/DDBJ databases">
        <authorList>
            <person name="Cohen D.B."/>
            <person name="Kent A.D."/>
        </authorList>
    </citation>
    <scope>NUCLEOTIDE SEQUENCE</scope>
</reference>
<evidence type="ECO:0000259" key="5">
    <source>
        <dbReference type="Pfam" id="PF19038"/>
    </source>
</evidence>
<protein>
    <recommendedName>
        <fullName evidence="1">Vacuolar fusion protein MON1 homolog</fullName>
    </recommendedName>
</protein>
<keyword evidence="3" id="KW-0812">Transmembrane</keyword>
<dbReference type="PANTHER" id="PTHR13027">
    <property type="entry name" value="SAND PROTEIN-RELATED"/>
    <property type="match status" value="1"/>
</dbReference>
<accession>A0A2N9HVK4</accession>
<keyword evidence="3" id="KW-0472">Membrane</keyword>
<sequence length="400" mass="44785">MGLSFVGWFSIWVSHSGFLGLNWFSVIWSSAWGNFGGGRVAFVAAAWGDFGGVGFWGVVAGVDELDGVFDLRGKWRGECVAVVVLVDGGQAFEVEEIFKFWNPATFLHAYTCLPLAYATRQAAGAILQDVADSGVLFAILMCKHKVVSLVGAQKASLHPDDMLLLANFVMTSESFSPICLPRYNPMAFLYAYVHYLDVDTYLMLLTTSSDAFYHLKDCRIRIEMVLLKSNVLSEVQRSMLDGGMHVEDLPTDPLPRSGSLSPHLGQPRDSPEGFKESFIGIGGPAGLWHFIYRSIFLDQYVSSEFSPPINSARQQKRLYRAYQKLYASMHDRGIGPHKTQFRRDENYVLLCWVTQDFELYAAFDPLADKALAIKTCNRVCQWVKDVENEIFLLGASPFSW</sequence>
<evidence type="ECO:0000313" key="6">
    <source>
        <dbReference type="EMBL" id="SPD16115.1"/>
    </source>
</evidence>
<feature type="domain" description="FUZ/MON1/HPS1 second Longin" evidence="4">
    <location>
        <begin position="134"/>
        <end position="221"/>
    </location>
</feature>
<dbReference type="GO" id="GO:0006623">
    <property type="term" value="P:protein targeting to vacuole"/>
    <property type="evidence" value="ECO:0007669"/>
    <property type="project" value="UniProtKB-UniRule"/>
</dbReference>
<comment type="similarity">
    <text evidence="1">Belongs to the MON1/SAND family.</text>
</comment>
<feature type="region of interest" description="Disordered" evidence="2">
    <location>
        <begin position="251"/>
        <end position="271"/>
    </location>
</feature>
<dbReference type="PRINTS" id="PR01546">
    <property type="entry name" value="YEAST73DUF"/>
</dbReference>
<dbReference type="GO" id="GO:0016192">
    <property type="term" value="P:vesicle-mediated transport"/>
    <property type="evidence" value="ECO:0007669"/>
    <property type="project" value="InterPro"/>
</dbReference>
<evidence type="ECO:0000256" key="1">
    <source>
        <dbReference type="RuleBase" id="RU367048"/>
    </source>
</evidence>
<name>A0A2N9HVK4_FAGSY</name>
<proteinExistence type="inferred from homology"/>
<feature type="domain" description="FUZ/MON1/HPS1 third Longin" evidence="5">
    <location>
        <begin position="286"/>
        <end position="386"/>
    </location>
</feature>
<dbReference type="InterPro" id="IPR043971">
    <property type="entry name" value="FUZ/MON1/HPS1_longin_2"/>
</dbReference>
<dbReference type="PANTHER" id="PTHR13027:SF7">
    <property type="entry name" value="VACUOLAR FUSION PROTEIN MON1 HOMOLOG"/>
    <property type="match status" value="1"/>
</dbReference>
<dbReference type="Pfam" id="PF19038">
    <property type="entry name" value="Fuz_longin_3"/>
    <property type="match status" value="1"/>
</dbReference>
<keyword evidence="3" id="KW-1133">Transmembrane helix</keyword>
<organism evidence="6">
    <name type="scientific">Fagus sylvatica</name>
    <name type="common">Beechnut</name>
    <dbReference type="NCBI Taxonomy" id="28930"/>
    <lineage>
        <taxon>Eukaryota</taxon>
        <taxon>Viridiplantae</taxon>
        <taxon>Streptophyta</taxon>
        <taxon>Embryophyta</taxon>
        <taxon>Tracheophyta</taxon>
        <taxon>Spermatophyta</taxon>
        <taxon>Magnoliopsida</taxon>
        <taxon>eudicotyledons</taxon>
        <taxon>Gunneridae</taxon>
        <taxon>Pentapetalae</taxon>
        <taxon>rosids</taxon>
        <taxon>fabids</taxon>
        <taxon>Fagales</taxon>
        <taxon>Fagaceae</taxon>
        <taxon>Fagus</taxon>
    </lineage>
</organism>
<evidence type="ECO:0000256" key="3">
    <source>
        <dbReference type="SAM" id="Phobius"/>
    </source>
</evidence>
<feature type="transmembrane region" description="Helical" evidence="3">
    <location>
        <begin position="6"/>
        <end position="28"/>
    </location>
</feature>
<dbReference type="InterPro" id="IPR043970">
    <property type="entry name" value="FUZ/MON1/HPS1_longin_3"/>
</dbReference>
<comment type="function">
    <text evidence="1">Plays an important role in membrane trafficking through the secretory apparatus.</text>
</comment>
<dbReference type="EMBL" id="OIVN01004223">
    <property type="protein sequence ID" value="SPD16115.1"/>
    <property type="molecule type" value="Genomic_DNA"/>
</dbReference>
<dbReference type="Pfam" id="PF19037">
    <property type="entry name" value="Fuz_longin_2"/>
    <property type="match status" value="1"/>
</dbReference>
<evidence type="ECO:0000256" key="2">
    <source>
        <dbReference type="SAM" id="MobiDB-lite"/>
    </source>
</evidence>
<gene>
    <name evidence="6" type="ORF">FSB_LOCUS43997</name>
</gene>
<dbReference type="AlphaFoldDB" id="A0A2N9HVK4"/>